<accession>A0A0A2XHN8</accession>
<reference evidence="1 2" key="1">
    <citation type="submission" date="2014-08" db="EMBL/GenBank/DDBJ databases">
        <title>Chaperone-usher fimbriae in a diverse selection of Gallibacterium genomes.</title>
        <authorList>
            <person name="Kudirkiene E."/>
            <person name="Bager R.J."/>
            <person name="Johnson T.J."/>
            <person name="Bojesen A.M."/>
        </authorList>
    </citation>
    <scope>NUCLEOTIDE SEQUENCE [LARGE SCALE GENOMIC DNA]</scope>
    <source>
        <strain evidence="1 2">CCM5976</strain>
    </source>
</reference>
<protein>
    <submittedName>
        <fullName evidence="1">Uncharacterized protein</fullName>
    </submittedName>
</protein>
<evidence type="ECO:0000313" key="1">
    <source>
        <dbReference type="EMBL" id="KGQ31901.1"/>
    </source>
</evidence>
<proteinExistence type="predicted"/>
<keyword evidence="2" id="KW-1185">Reference proteome</keyword>
<organism evidence="1 2">
    <name type="scientific">Gallibacterium genomosp. 2</name>
    <dbReference type="NCBI Taxonomy" id="155517"/>
    <lineage>
        <taxon>Bacteria</taxon>
        <taxon>Pseudomonadati</taxon>
        <taxon>Pseudomonadota</taxon>
        <taxon>Gammaproteobacteria</taxon>
        <taxon>Pasteurellales</taxon>
        <taxon>Pasteurellaceae</taxon>
        <taxon>Gallibacterium</taxon>
    </lineage>
</organism>
<gene>
    <name evidence="1" type="ORF">P375_06710</name>
</gene>
<dbReference type="AlphaFoldDB" id="A0A0A2XHN8"/>
<comment type="caution">
    <text evidence="1">The sequence shown here is derived from an EMBL/GenBank/DDBJ whole genome shotgun (WGS) entry which is preliminary data.</text>
</comment>
<dbReference type="Proteomes" id="UP000030418">
    <property type="component" value="Unassembled WGS sequence"/>
</dbReference>
<dbReference type="RefSeq" id="WP_039135657.1">
    <property type="nucleotide sequence ID" value="NZ_JPXY01000028.1"/>
</dbReference>
<dbReference type="EMBL" id="JPXY01000028">
    <property type="protein sequence ID" value="KGQ31901.1"/>
    <property type="molecule type" value="Genomic_DNA"/>
</dbReference>
<evidence type="ECO:0000313" key="2">
    <source>
        <dbReference type="Proteomes" id="UP000030418"/>
    </source>
</evidence>
<name>A0A0A2XHN8_9PAST</name>
<sequence>MNKGTKATLLAIKPTLKPFELNGNTYYIRSFTVGDVNREVFEYQNWLKAQAMAQGIELNLNDEDVLAKQLEPIADKYRLARNLAIKLCDEKGNNLFDPDNIEDLEAILTLDDSVLTAFNQAENADTQKNSQPDASSN</sequence>